<dbReference type="GO" id="GO:0071555">
    <property type="term" value="P:cell wall organization"/>
    <property type="evidence" value="ECO:0007669"/>
    <property type="project" value="UniProtKB-KW"/>
</dbReference>
<dbReference type="InterPro" id="IPR000713">
    <property type="entry name" value="Mur_ligase_N"/>
</dbReference>
<dbReference type="OrthoDB" id="9801978at2"/>
<comment type="function">
    <text evidence="10 11">Involved in cell wall formation. Catalyzes the final step in the synthesis of UDP-N-acetylmuramoyl-pentapeptide, the precursor of murein.</text>
</comment>
<evidence type="ECO:0000313" key="15">
    <source>
        <dbReference type="EMBL" id="SDR76481.1"/>
    </source>
</evidence>
<dbReference type="STRING" id="487184.SAMN05216421_0254"/>
<dbReference type="InterPro" id="IPR004101">
    <property type="entry name" value="Mur_ligase_C"/>
</dbReference>
<keyword evidence="4 10" id="KW-0547">Nucleotide-binding</keyword>
<dbReference type="GO" id="GO:0009252">
    <property type="term" value="P:peptidoglycan biosynthetic process"/>
    <property type="evidence" value="ECO:0007669"/>
    <property type="project" value="UniProtKB-UniRule"/>
</dbReference>
<dbReference type="UniPathway" id="UPA00219"/>
<dbReference type="SUPFAM" id="SSF63418">
    <property type="entry name" value="MurE/MurF N-terminal domain"/>
    <property type="match status" value="1"/>
</dbReference>
<evidence type="ECO:0000256" key="7">
    <source>
        <dbReference type="ARBA" id="ARBA00022984"/>
    </source>
</evidence>
<evidence type="ECO:0000256" key="11">
    <source>
        <dbReference type="RuleBase" id="RU004136"/>
    </source>
</evidence>
<dbReference type="RefSeq" id="WP_093391444.1">
    <property type="nucleotide sequence ID" value="NZ_LT629736.1"/>
</dbReference>
<keyword evidence="2 10" id="KW-0436">Ligase</keyword>
<dbReference type="EMBL" id="LT629736">
    <property type="protein sequence ID" value="SDR76481.1"/>
    <property type="molecule type" value="Genomic_DNA"/>
</dbReference>
<evidence type="ECO:0000256" key="6">
    <source>
        <dbReference type="ARBA" id="ARBA00022960"/>
    </source>
</evidence>
<feature type="domain" description="Mur ligase N-terminal catalytic" evidence="12">
    <location>
        <begin position="26"/>
        <end position="69"/>
    </location>
</feature>
<protein>
    <recommendedName>
        <fullName evidence="10 11">UDP-N-acetylmuramoyl-tripeptide--D-alanyl-D-alanine ligase</fullName>
        <ecNumber evidence="10 11">6.3.2.10</ecNumber>
    </recommendedName>
    <alternativeName>
        <fullName evidence="10">D-alanyl-D-alanine-adding enzyme</fullName>
    </alternativeName>
</protein>
<comment type="catalytic activity">
    <reaction evidence="10 11">
        <text>D-alanyl-D-alanine + UDP-N-acetyl-alpha-D-muramoyl-L-alanyl-gamma-D-glutamyl-meso-2,6-diaminopimelate + ATP = UDP-N-acetyl-alpha-D-muramoyl-L-alanyl-gamma-D-glutamyl-meso-2,6-diaminopimeloyl-D-alanyl-D-alanine + ADP + phosphate + H(+)</text>
        <dbReference type="Rhea" id="RHEA:28374"/>
        <dbReference type="ChEBI" id="CHEBI:15378"/>
        <dbReference type="ChEBI" id="CHEBI:30616"/>
        <dbReference type="ChEBI" id="CHEBI:43474"/>
        <dbReference type="ChEBI" id="CHEBI:57822"/>
        <dbReference type="ChEBI" id="CHEBI:61386"/>
        <dbReference type="ChEBI" id="CHEBI:83905"/>
        <dbReference type="ChEBI" id="CHEBI:456216"/>
        <dbReference type="EC" id="6.3.2.10"/>
    </reaction>
</comment>
<dbReference type="GO" id="GO:0047480">
    <property type="term" value="F:UDP-N-acetylmuramoyl-tripeptide-D-alanyl-D-alanine ligase activity"/>
    <property type="evidence" value="ECO:0007669"/>
    <property type="project" value="UniProtKB-UniRule"/>
</dbReference>
<dbReference type="InterPro" id="IPR005863">
    <property type="entry name" value="UDP-N-AcMur_synth"/>
</dbReference>
<dbReference type="InterPro" id="IPR035911">
    <property type="entry name" value="MurE/MurF_N"/>
</dbReference>
<dbReference type="GO" id="GO:0051301">
    <property type="term" value="P:cell division"/>
    <property type="evidence" value="ECO:0007669"/>
    <property type="project" value="UniProtKB-KW"/>
</dbReference>
<gene>
    <name evidence="10" type="primary">murF</name>
    <name evidence="15" type="ORF">SAMN05216421_0254</name>
</gene>
<dbReference type="PANTHER" id="PTHR43024">
    <property type="entry name" value="UDP-N-ACETYLMURAMOYL-TRIPEPTIDE--D-ALANYL-D-ALANINE LIGASE"/>
    <property type="match status" value="1"/>
</dbReference>
<keyword evidence="8 10" id="KW-0131">Cell cycle</keyword>
<dbReference type="Pfam" id="PF02875">
    <property type="entry name" value="Mur_ligase_C"/>
    <property type="match status" value="1"/>
</dbReference>
<keyword evidence="1 10" id="KW-0963">Cytoplasm</keyword>
<evidence type="ECO:0000259" key="12">
    <source>
        <dbReference type="Pfam" id="PF01225"/>
    </source>
</evidence>
<dbReference type="Proteomes" id="UP000243207">
    <property type="component" value="Chromosome I"/>
</dbReference>
<dbReference type="Gene3D" id="3.40.1390.10">
    <property type="entry name" value="MurE/MurF, N-terminal domain"/>
    <property type="match status" value="1"/>
</dbReference>
<keyword evidence="7 10" id="KW-0573">Peptidoglycan synthesis</keyword>
<evidence type="ECO:0000256" key="5">
    <source>
        <dbReference type="ARBA" id="ARBA00022840"/>
    </source>
</evidence>
<comment type="subcellular location">
    <subcellularLocation>
        <location evidence="10 11">Cytoplasm</location>
    </subcellularLocation>
</comment>
<dbReference type="SUPFAM" id="SSF53623">
    <property type="entry name" value="MurD-like peptide ligases, catalytic domain"/>
    <property type="match status" value="1"/>
</dbReference>
<dbReference type="InterPro" id="IPR036565">
    <property type="entry name" value="Mur-like_cat_sf"/>
</dbReference>
<dbReference type="InterPro" id="IPR051046">
    <property type="entry name" value="MurCDEF_CellWall_CoF430Synth"/>
</dbReference>
<dbReference type="Gene3D" id="3.90.190.20">
    <property type="entry name" value="Mur ligase, C-terminal domain"/>
    <property type="match status" value="1"/>
</dbReference>
<feature type="domain" description="Mur ligase C-terminal" evidence="13">
    <location>
        <begin position="317"/>
        <end position="436"/>
    </location>
</feature>
<comment type="similarity">
    <text evidence="10">Belongs to the MurCDEF family. MurF subfamily.</text>
</comment>
<sequence length="460" mass="48805">MLEAKRLSDMVKALSASLHGDDARFDHVCIDSREARTGSLFVALQGSRVNGHDFVGKARERGAVAALVEYLVDDPLPQLLVHDAQLALGQLGALARDDFSGPLVAITGSSGKTSVKEMLAAILREEGPVLATRGNLNNELGVPLTLLELSVEHKFAVIEMGAAGIGDIAYSMRLARPHVSVLTNAGTAHVGRFGGPEQVARAKSEIYTGLDADGQAVINLDSPWFEQWYQLLGKRKSFAFSLQNPTAELRAESVELDRRGCPGFALVTPKGSITVQLNLLGKHNIANALAAAGAALALDVDLEMIRRGLAKVMPVPGRAQSLPGKDGALIIDDSYNANPGSVKAAIDLLAAFEGKRILVLGDMGELGQWEEESHREVGDYASEQGLDGLYAVGRLSALAVESFGEGARLFASKAELTAALLDQLSSDVRVLVKGSRSAGMEQVVAGLTEHNDNHNDDKAH</sequence>
<dbReference type="HAMAP" id="MF_02019">
    <property type="entry name" value="MurF"/>
    <property type="match status" value="1"/>
</dbReference>
<keyword evidence="16" id="KW-1185">Reference proteome</keyword>
<dbReference type="NCBIfam" id="TIGR01143">
    <property type="entry name" value="murF"/>
    <property type="match status" value="1"/>
</dbReference>
<name>A0A1H1LPJ4_9GAMM</name>
<evidence type="ECO:0000256" key="3">
    <source>
        <dbReference type="ARBA" id="ARBA00022618"/>
    </source>
</evidence>
<dbReference type="GO" id="GO:0005524">
    <property type="term" value="F:ATP binding"/>
    <property type="evidence" value="ECO:0007669"/>
    <property type="project" value="UniProtKB-UniRule"/>
</dbReference>
<keyword evidence="3 10" id="KW-0132">Cell division</keyword>
<dbReference type="InterPro" id="IPR036615">
    <property type="entry name" value="Mur_ligase_C_dom_sf"/>
</dbReference>
<dbReference type="Pfam" id="PF01225">
    <property type="entry name" value="Mur_ligase"/>
    <property type="match status" value="1"/>
</dbReference>
<evidence type="ECO:0000256" key="10">
    <source>
        <dbReference type="HAMAP-Rule" id="MF_02019"/>
    </source>
</evidence>
<evidence type="ECO:0000256" key="4">
    <source>
        <dbReference type="ARBA" id="ARBA00022741"/>
    </source>
</evidence>
<dbReference type="GO" id="GO:0008766">
    <property type="term" value="F:UDP-N-acetylmuramoylalanyl-D-glutamyl-2,6-diaminopimelate-D-alanyl-D-alanine ligase activity"/>
    <property type="evidence" value="ECO:0007669"/>
    <property type="project" value="RHEA"/>
</dbReference>
<keyword evidence="6 10" id="KW-0133">Cell shape</keyword>
<feature type="domain" description="Mur ligase central" evidence="14">
    <location>
        <begin position="106"/>
        <end position="295"/>
    </location>
</feature>
<keyword evidence="5 10" id="KW-0067">ATP-binding</keyword>
<feature type="binding site" evidence="10">
    <location>
        <begin position="108"/>
        <end position="114"/>
    </location>
    <ligand>
        <name>ATP</name>
        <dbReference type="ChEBI" id="CHEBI:30616"/>
    </ligand>
</feature>
<evidence type="ECO:0000256" key="1">
    <source>
        <dbReference type="ARBA" id="ARBA00022490"/>
    </source>
</evidence>
<dbReference type="InterPro" id="IPR013221">
    <property type="entry name" value="Mur_ligase_cen"/>
</dbReference>
<dbReference type="PANTHER" id="PTHR43024:SF1">
    <property type="entry name" value="UDP-N-ACETYLMURAMOYL-TRIPEPTIDE--D-ALANYL-D-ALANINE LIGASE"/>
    <property type="match status" value="1"/>
</dbReference>
<comment type="pathway">
    <text evidence="10 11">Cell wall biogenesis; peptidoglycan biosynthesis.</text>
</comment>
<evidence type="ECO:0000259" key="13">
    <source>
        <dbReference type="Pfam" id="PF02875"/>
    </source>
</evidence>
<proteinExistence type="inferred from homology"/>
<evidence type="ECO:0000259" key="14">
    <source>
        <dbReference type="Pfam" id="PF08245"/>
    </source>
</evidence>
<evidence type="ECO:0000256" key="2">
    <source>
        <dbReference type="ARBA" id="ARBA00022598"/>
    </source>
</evidence>
<evidence type="ECO:0000256" key="8">
    <source>
        <dbReference type="ARBA" id="ARBA00023306"/>
    </source>
</evidence>
<organism evidence="15 16">
    <name type="scientific">Halopseudomonas xinjiangensis</name>
    <dbReference type="NCBI Taxonomy" id="487184"/>
    <lineage>
        <taxon>Bacteria</taxon>
        <taxon>Pseudomonadati</taxon>
        <taxon>Pseudomonadota</taxon>
        <taxon>Gammaproteobacteria</taxon>
        <taxon>Pseudomonadales</taxon>
        <taxon>Pseudomonadaceae</taxon>
        <taxon>Halopseudomonas</taxon>
    </lineage>
</organism>
<evidence type="ECO:0000256" key="9">
    <source>
        <dbReference type="ARBA" id="ARBA00023316"/>
    </source>
</evidence>
<keyword evidence="9 10" id="KW-0961">Cell wall biogenesis/degradation</keyword>
<dbReference type="GO" id="GO:0008360">
    <property type="term" value="P:regulation of cell shape"/>
    <property type="evidence" value="ECO:0007669"/>
    <property type="project" value="UniProtKB-KW"/>
</dbReference>
<dbReference type="EC" id="6.3.2.10" evidence="10 11"/>
<reference evidence="16" key="1">
    <citation type="submission" date="2016-10" db="EMBL/GenBank/DDBJ databases">
        <authorList>
            <person name="Varghese N."/>
            <person name="Submissions S."/>
        </authorList>
    </citation>
    <scope>NUCLEOTIDE SEQUENCE [LARGE SCALE GENOMIC DNA]</scope>
    <source>
        <strain evidence="16">NRRL B-51270</strain>
    </source>
</reference>
<dbReference type="Gene3D" id="3.40.1190.10">
    <property type="entry name" value="Mur-like, catalytic domain"/>
    <property type="match status" value="1"/>
</dbReference>
<evidence type="ECO:0000313" key="16">
    <source>
        <dbReference type="Proteomes" id="UP000243207"/>
    </source>
</evidence>
<dbReference type="Pfam" id="PF08245">
    <property type="entry name" value="Mur_ligase_M"/>
    <property type="match status" value="1"/>
</dbReference>
<accession>A0A1H1LPJ4</accession>
<dbReference type="SUPFAM" id="SSF53244">
    <property type="entry name" value="MurD-like peptide ligases, peptide-binding domain"/>
    <property type="match status" value="1"/>
</dbReference>
<dbReference type="GO" id="GO:0005737">
    <property type="term" value="C:cytoplasm"/>
    <property type="evidence" value="ECO:0007669"/>
    <property type="project" value="UniProtKB-SubCell"/>
</dbReference>
<dbReference type="AlphaFoldDB" id="A0A1H1LPJ4"/>